<feature type="region of interest" description="Disordered" evidence="1">
    <location>
        <begin position="1"/>
        <end position="20"/>
    </location>
</feature>
<proteinExistence type="predicted"/>
<dbReference type="SUPFAM" id="SSF56112">
    <property type="entry name" value="Protein kinase-like (PK-like)"/>
    <property type="match status" value="1"/>
</dbReference>
<evidence type="ECO:0000313" key="2">
    <source>
        <dbReference type="EMBL" id="KAG5970988.1"/>
    </source>
</evidence>
<protein>
    <recommendedName>
        <fullName evidence="4">Protein kinase domain-containing protein</fullName>
    </recommendedName>
</protein>
<reference evidence="2" key="1">
    <citation type="journal article" date="2020" name="bioRxiv">
        <title>Whole genome comparisons of ergot fungi reveals the divergence and evolution of species within the genus Claviceps are the result of varying mechanisms driving genome evolution and host range expansion.</title>
        <authorList>
            <person name="Wyka S.A."/>
            <person name="Mondo S.J."/>
            <person name="Liu M."/>
            <person name="Dettman J."/>
            <person name="Nalam V."/>
            <person name="Broders K.D."/>
        </authorList>
    </citation>
    <scope>NUCLEOTIDE SEQUENCE</scope>
    <source>
        <strain evidence="2">CCC 1102</strain>
    </source>
</reference>
<evidence type="ECO:0000313" key="3">
    <source>
        <dbReference type="Proteomes" id="UP000784919"/>
    </source>
</evidence>
<dbReference type="EMBL" id="SRPS01000065">
    <property type="protein sequence ID" value="KAG5970988.1"/>
    <property type="molecule type" value="Genomic_DNA"/>
</dbReference>
<dbReference type="InterPro" id="IPR011009">
    <property type="entry name" value="Kinase-like_dom_sf"/>
</dbReference>
<dbReference type="OrthoDB" id="5071209at2759"/>
<sequence length="312" mass="35423">MESQKLNHQEPARGDQVATQQHCIPAMDAPRQKNSNVRLLDGEIFEDETRDSNYRCLVDGQHVKYVTTAPGTFGVVEFYERAYEPLVLGKLFPPFPRGDWNDGRIAKDPVTGKATFVRTEKVQFPEVESVWHNVKFNEFDFPPNLKGGRQDVRVVAHSTINGGEPVLMKLSVWPREIYYMEPETAAYQWICDTGISPKFLGHLTEGPNGRIHGFFTEWLGGTRSAGPRDLDGCKKVLARLHQLGIKHGDINRHNFLVREREGHEDEVFLIDFATARRDCPQVELEDEMKALKNSLESTDPRGGPAIVEKQKI</sequence>
<dbReference type="Gene3D" id="1.10.510.10">
    <property type="entry name" value="Transferase(Phosphotransferase) domain 1"/>
    <property type="match status" value="1"/>
</dbReference>
<gene>
    <name evidence="2" type="ORF">E4U56_007145</name>
</gene>
<evidence type="ECO:0000256" key="1">
    <source>
        <dbReference type="SAM" id="MobiDB-lite"/>
    </source>
</evidence>
<dbReference type="Proteomes" id="UP000784919">
    <property type="component" value="Unassembled WGS sequence"/>
</dbReference>
<feature type="compositionally biased region" description="Basic and acidic residues" evidence="1">
    <location>
        <begin position="1"/>
        <end position="13"/>
    </location>
</feature>
<organism evidence="2 3">
    <name type="scientific">Claviceps arundinis</name>
    <dbReference type="NCBI Taxonomy" id="1623583"/>
    <lineage>
        <taxon>Eukaryota</taxon>
        <taxon>Fungi</taxon>
        <taxon>Dikarya</taxon>
        <taxon>Ascomycota</taxon>
        <taxon>Pezizomycotina</taxon>
        <taxon>Sordariomycetes</taxon>
        <taxon>Hypocreomycetidae</taxon>
        <taxon>Hypocreales</taxon>
        <taxon>Clavicipitaceae</taxon>
        <taxon>Claviceps</taxon>
    </lineage>
</organism>
<accession>A0A9P7MUW8</accession>
<feature type="region of interest" description="Disordered" evidence="1">
    <location>
        <begin position="293"/>
        <end position="312"/>
    </location>
</feature>
<dbReference type="AlphaFoldDB" id="A0A9P7MUW8"/>
<name>A0A9P7MUW8_9HYPO</name>
<comment type="caution">
    <text evidence="2">The sequence shown here is derived from an EMBL/GenBank/DDBJ whole genome shotgun (WGS) entry which is preliminary data.</text>
</comment>
<dbReference type="Pfam" id="PF06293">
    <property type="entry name" value="Kdo"/>
    <property type="match status" value="1"/>
</dbReference>
<evidence type="ECO:0008006" key="4">
    <source>
        <dbReference type="Google" id="ProtNLM"/>
    </source>
</evidence>